<evidence type="ECO:0000256" key="1">
    <source>
        <dbReference type="ARBA" id="ARBA00022468"/>
    </source>
</evidence>
<dbReference type="GO" id="GO:0030833">
    <property type="term" value="P:regulation of actin filament polymerization"/>
    <property type="evidence" value="ECO:0007669"/>
    <property type="project" value="TreeGrafter"/>
</dbReference>
<name>A0A8J9Z5W0_BRALA</name>
<dbReference type="InterPro" id="IPR000198">
    <property type="entry name" value="RhoGAP_dom"/>
</dbReference>
<dbReference type="EMBL" id="OV696701">
    <property type="protein sequence ID" value="CAH1247519.1"/>
    <property type="molecule type" value="Genomic_DNA"/>
</dbReference>
<feature type="domain" description="Rho-GAP" evidence="4">
    <location>
        <begin position="336"/>
        <end position="515"/>
    </location>
</feature>
<evidence type="ECO:0000313" key="6">
    <source>
        <dbReference type="Proteomes" id="UP000838412"/>
    </source>
</evidence>
<dbReference type="GO" id="GO:0005737">
    <property type="term" value="C:cytoplasm"/>
    <property type="evidence" value="ECO:0007669"/>
    <property type="project" value="TreeGrafter"/>
</dbReference>
<feature type="compositionally biased region" description="Basic and acidic residues" evidence="3">
    <location>
        <begin position="134"/>
        <end position="143"/>
    </location>
</feature>
<feature type="region of interest" description="Disordered" evidence="3">
    <location>
        <begin position="603"/>
        <end position="625"/>
    </location>
</feature>
<dbReference type="InterPro" id="IPR008936">
    <property type="entry name" value="Rho_GTPase_activation_prot"/>
</dbReference>
<dbReference type="SMART" id="SM00324">
    <property type="entry name" value="RhoGAP"/>
    <property type="match status" value="1"/>
</dbReference>
<dbReference type="GO" id="GO:0051056">
    <property type="term" value="P:regulation of small GTPase mediated signal transduction"/>
    <property type="evidence" value="ECO:0007669"/>
    <property type="project" value="TreeGrafter"/>
</dbReference>
<dbReference type="OrthoDB" id="27680at2759"/>
<comment type="function">
    <text evidence="2">GTPase activator for the Rho-type GTPases by converting them to an inactive GDP-bound state.</text>
</comment>
<reference evidence="5" key="1">
    <citation type="submission" date="2022-01" db="EMBL/GenBank/DDBJ databases">
        <authorList>
            <person name="Braso-Vives M."/>
        </authorList>
    </citation>
    <scope>NUCLEOTIDE SEQUENCE</scope>
</reference>
<dbReference type="Pfam" id="PF25442">
    <property type="entry name" value="Ubiquitin_RHG40_C"/>
    <property type="match status" value="1"/>
</dbReference>
<proteinExistence type="predicted"/>
<organism evidence="5 6">
    <name type="scientific">Branchiostoma lanceolatum</name>
    <name type="common">Common lancelet</name>
    <name type="synonym">Amphioxus lanceolatum</name>
    <dbReference type="NCBI Taxonomy" id="7740"/>
    <lineage>
        <taxon>Eukaryota</taxon>
        <taxon>Metazoa</taxon>
        <taxon>Chordata</taxon>
        <taxon>Cephalochordata</taxon>
        <taxon>Leptocardii</taxon>
        <taxon>Amphioxiformes</taxon>
        <taxon>Branchiostomatidae</taxon>
        <taxon>Branchiostoma</taxon>
    </lineage>
</organism>
<gene>
    <name evidence="5" type="primary">ARHGAP18</name>
    <name evidence="5" type="ORF">BLAG_LOCUS9154</name>
</gene>
<dbReference type="SUPFAM" id="SSF48350">
    <property type="entry name" value="GTPase activation domain, GAP"/>
    <property type="match status" value="1"/>
</dbReference>
<feature type="region of interest" description="Disordered" evidence="3">
    <location>
        <begin position="100"/>
        <end position="176"/>
    </location>
</feature>
<protein>
    <submittedName>
        <fullName evidence="5">ARHGAP18 protein</fullName>
    </submittedName>
</protein>
<evidence type="ECO:0000256" key="3">
    <source>
        <dbReference type="SAM" id="MobiDB-lite"/>
    </source>
</evidence>
<dbReference type="GO" id="GO:0005096">
    <property type="term" value="F:GTPase activator activity"/>
    <property type="evidence" value="ECO:0007669"/>
    <property type="project" value="UniProtKB-KW"/>
</dbReference>
<dbReference type="GO" id="GO:0007165">
    <property type="term" value="P:signal transduction"/>
    <property type="evidence" value="ECO:0007669"/>
    <property type="project" value="InterPro"/>
</dbReference>
<evidence type="ECO:0000256" key="2">
    <source>
        <dbReference type="ARBA" id="ARBA00055252"/>
    </source>
</evidence>
<dbReference type="AlphaFoldDB" id="A0A8J9Z5W0"/>
<keyword evidence="1" id="KW-0343">GTPase activation</keyword>
<keyword evidence="6" id="KW-1185">Reference proteome</keyword>
<dbReference type="PANTHER" id="PTHR14963">
    <property type="entry name" value="RHO GTPASE ACTIVATING PROTEIN 18,19-RELATED"/>
    <property type="match status" value="1"/>
</dbReference>
<accession>A0A8J9Z5W0</accession>
<feature type="compositionally biased region" description="Pro residues" evidence="3">
    <location>
        <begin position="158"/>
        <end position="170"/>
    </location>
</feature>
<dbReference type="Proteomes" id="UP000838412">
    <property type="component" value="Chromosome 16"/>
</dbReference>
<dbReference type="FunFam" id="1.10.555.10:FF:000018">
    <property type="entry name" value="Rho GTPase activating protein 28"/>
    <property type="match status" value="1"/>
</dbReference>
<dbReference type="Gene3D" id="1.10.555.10">
    <property type="entry name" value="Rho GTPase activation protein"/>
    <property type="match status" value="1"/>
</dbReference>
<feature type="compositionally biased region" description="Polar residues" evidence="3">
    <location>
        <begin position="604"/>
        <end position="615"/>
    </location>
</feature>
<dbReference type="InterPro" id="IPR057323">
    <property type="entry name" value="RHG40/28/18_ubiquitin"/>
</dbReference>
<sequence length="668" mass="74696">MQRQLSQPGAVDNDLSDYWTEIRDIEENSESFGSEEDLCKTPDEFEHNTEWLKDSGLTGVASKFSAGNEVHNVYGEVDEVLMSTLTRTQAAAVERRVSNLNQTLRMKGRPQPRDVRDIFQPPSSPTSPTMPQEDAQRGAEGREIIPSPFLPSPREIIPSPPRSISPPPTSPVEDPRHPIVRRRFSSTSSINTGVTDAATGVRTMSVQAKSQGTHKELSRKVSNQELVSDTDISLDFSSDAKLEVGAKSDDEYSADQLPNFTLVKDKLGVTKVGDLSERDMKKVRSLALIELTALFDTHNIELKRRRPGKVKLKESGVFSVPLEVLVEQDQKKRPGIKTPLILQSVILFLEENALNIEGILRVPGSAARIKNLRKDIEERFNNGDFTWDRVRPNDVAALLKQFLRELPTPLLTYEYLSAFVSVEHIPDRRQQLQALNLLILLLPTVHRDSLKLLLKFLSKVVSKEKENKMNINNVAMIMAPNMFLVKSGSKNVNFNEVKMAAGTSEIVRMLIKYHKILWTVPSFMVMQVRHLYQVESRKTKDSKGLMKMLGRHKEKKPTIPPAGQEDPLPEGVIRVVAPHLTKTAMLLDLDPQLTAGDVVRRFSQGRSGSQDNSHGPGNAPPGCINPRQSAVYARNNTYLYEKGGNIGERCLDMDTNIATVIKVNPQAE</sequence>
<dbReference type="PANTHER" id="PTHR14963:SF1">
    <property type="entry name" value="RHO GTPASE-ACTIVATING PROTEIN CONUNDRUM"/>
    <property type="match status" value="1"/>
</dbReference>
<evidence type="ECO:0000313" key="5">
    <source>
        <dbReference type="EMBL" id="CAH1247519.1"/>
    </source>
</evidence>
<dbReference type="Pfam" id="PF00620">
    <property type="entry name" value="RhoGAP"/>
    <property type="match status" value="1"/>
</dbReference>
<evidence type="ECO:0000259" key="4">
    <source>
        <dbReference type="SMART" id="SM00324"/>
    </source>
</evidence>